<comment type="caution">
    <text evidence="2">The sequence shown here is derived from an EMBL/GenBank/DDBJ whole genome shotgun (WGS) entry which is preliminary data.</text>
</comment>
<organism evidence="2 3">
    <name type="scientific">Penicillium cinerascens</name>
    <dbReference type="NCBI Taxonomy" id="70096"/>
    <lineage>
        <taxon>Eukaryota</taxon>
        <taxon>Fungi</taxon>
        <taxon>Dikarya</taxon>
        <taxon>Ascomycota</taxon>
        <taxon>Pezizomycotina</taxon>
        <taxon>Eurotiomycetes</taxon>
        <taxon>Eurotiomycetidae</taxon>
        <taxon>Eurotiales</taxon>
        <taxon>Aspergillaceae</taxon>
        <taxon>Penicillium</taxon>
    </lineage>
</organism>
<accession>A0A9W9NE62</accession>
<dbReference type="RefSeq" id="XP_058312788.1">
    <property type="nucleotide sequence ID" value="XM_058447377.1"/>
</dbReference>
<gene>
    <name evidence="2" type="ORF">N7498_000314</name>
</gene>
<dbReference type="Proteomes" id="UP001150904">
    <property type="component" value="Unassembled WGS sequence"/>
</dbReference>
<keyword evidence="3" id="KW-1185">Reference proteome</keyword>
<reference evidence="2" key="1">
    <citation type="submission" date="2022-12" db="EMBL/GenBank/DDBJ databases">
        <authorList>
            <person name="Petersen C."/>
        </authorList>
    </citation>
    <scope>NUCLEOTIDE SEQUENCE</scope>
    <source>
        <strain evidence="2">IBT 15544</strain>
    </source>
</reference>
<evidence type="ECO:0000313" key="3">
    <source>
        <dbReference type="Proteomes" id="UP001150904"/>
    </source>
</evidence>
<proteinExistence type="predicted"/>
<reference evidence="2" key="2">
    <citation type="journal article" date="2023" name="IMA Fungus">
        <title>Comparative genomic study of the Penicillium genus elucidates a diverse pangenome and 15 lateral gene transfer events.</title>
        <authorList>
            <person name="Petersen C."/>
            <person name="Sorensen T."/>
            <person name="Nielsen M.R."/>
            <person name="Sondergaard T.E."/>
            <person name="Sorensen J.L."/>
            <person name="Fitzpatrick D.A."/>
            <person name="Frisvad J.C."/>
            <person name="Nielsen K.L."/>
        </authorList>
    </citation>
    <scope>NUCLEOTIDE SEQUENCE</scope>
    <source>
        <strain evidence="2">IBT 15544</strain>
    </source>
</reference>
<evidence type="ECO:0000256" key="1">
    <source>
        <dbReference type="SAM" id="MobiDB-lite"/>
    </source>
</evidence>
<protein>
    <recommendedName>
        <fullName evidence="4">Transcription factor domain-containing protein</fullName>
    </recommendedName>
</protein>
<evidence type="ECO:0008006" key="4">
    <source>
        <dbReference type="Google" id="ProtNLM"/>
    </source>
</evidence>
<dbReference type="AlphaFoldDB" id="A0A9W9NE62"/>
<sequence length="565" mass="62158">MPTTSEIFTNRADYMTPPSAQAGWDDDPSVNTGAGVGLLSPFGPVMAGGEANLPDEVTRTVESPKDLFRLDETDLDDISWFATPMDNAFWLGSSYEGFSSTFGMPPVSNGGSSRTLGTPAAMPQVTSASSGCSGQVHGPILQLQNHQPPKPLDLEVYDREVVNVFLNIFYDHVPASFPVFRSYQIAKAMYNDARRTILGTTSSLFRDAGTLANLDDALIDIKTLLLLEIYGLCSGDRRSYELTEAHHLDLQLQAHSARIGAPEEEVNLLESLYALDLYRVVIVQRPPMNQSYRTDNWNSSIKSSEMAGFLDLADALSTPGAAIENPIMRKHHFGALASLSAFVWPALRTRSELGHPENPLWNVDFAVACCDKWLRGQGSNNGSSSLVMYHTTSLMLHVDILLLQRFATRHSDIESQGQDLSGPFKALRTWAHSEAHQAALWHARSIFHYIETIYDRTLHRNSQALPVDSSTARIVGIEGSSVSRRLTIAEAPHVPYATYFATIVLCTSAALMQGPDPEFTAYLTKGKHFLSQSRLCIAKLLSRVLDGARWPSAFTEARSETAMQS</sequence>
<feature type="region of interest" description="Disordered" evidence="1">
    <location>
        <begin position="1"/>
        <end position="25"/>
    </location>
</feature>
<dbReference type="GeneID" id="83174677"/>
<name>A0A9W9NE62_9EURO</name>
<evidence type="ECO:0000313" key="2">
    <source>
        <dbReference type="EMBL" id="KAJ5218215.1"/>
    </source>
</evidence>
<feature type="region of interest" description="Disordered" evidence="1">
    <location>
        <begin position="109"/>
        <end position="129"/>
    </location>
</feature>
<dbReference type="OrthoDB" id="10018191at2759"/>
<dbReference type="EMBL" id="JAPQKR010000004">
    <property type="protein sequence ID" value="KAJ5218215.1"/>
    <property type="molecule type" value="Genomic_DNA"/>
</dbReference>